<dbReference type="Proteomes" id="UP001287286">
    <property type="component" value="Unassembled WGS sequence"/>
</dbReference>
<name>A0ABR0BK63_PURLI</name>
<accession>A0ABR0BK63</accession>
<evidence type="ECO:0000313" key="3">
    <source>
        <dbReference type="Proteomes" id="UP001287286"/>
    </source>
</evidence>
<protein>
    <submittedName>
        <fullName evidence="2">Uncharacterized protein</fullName>
    </submittedName>
</protein>
<dbReference type="EMBL" id="JAWRVI010000074">
    <property type="protein sequence ID" value="KAK4081418.1"/>
    <property type="molecule type" value="Genomic_DNA"/>
</dbReference>
<reference evidence="2 3" key="1">
    <citation type="journal article" date="2024" name="Microbiol. Resour. Announc.">
        <title>Genome annotations for the ascomycete fungi Trichoderma harzianum, Trichoderma aggressivum, and Purpureocillium lilacinum.</title>
        <authorList>
            <person name="Beijen E.P.W."/>
            <person name="Ohm R.A."/>
        </authorList>
    </citation>
    <scope>NUCLEOTIDE SEQUENCE [LARGE SCALE GENOMIC DNA]</scope>
    <source>
        <strain evidence="2 3">CBS 150709</strain>
    </source>
</reference>
<evidence type="ECO:0000256" key="1">
    <source>
        <dbReference type="SAM" id="MobiDB-lite"/>
    </source>
</evidence>
<proteinExistence type="predicted"/>
<feature type="region of interest" description="Disordered" evidence="1">
    <location>
        <begin position="218"/>
        <end position="252"/>
    </location>
</feature>
<organism evidence="2 3">
    <name type="scientific">Purpureocillium lilacinum</name>
    <name type="common">Paecilomyces lilacinus</name>
    <dbReference type="NCBI Taxonomy" id="33203"/>
    <lineage>
        <taxon>Eukaryota</taxon>
        <taxon>Fungi</taxon>
        <taxon>Dikarya</taxon>
        <taxon>Ascomycota</taxon>
        <taxon>Pezizomycotina</taxon>
        <taxon>Sordariomycetes</taxon>
        <taxon>Hypocreomycetidae</taxon>
        <taxon>Hypocreales</taxon>
        <taxon>Ophiocordycipitaceae</taxon>
        <taxon>Purpureocillium</taxon>
    </lineage>
</organism>
<evidence type="ECO:0000313" key="2">
    <source>
        <dbReference type="EMBL" id="KAK4081418.1"/>
    </source>
</evidence>
<gene>
    <name evidence="2" type="ORF">Purlil1_11679</name>
</gene>
<keyword evidence="3" id="KW-1185">Reference proteome</keyword>
<comment type="caution">
    <text evidence="2">The sequence shown here is derived from an EMBL/GenBank/DDBJ whole genome shotgun (WGS) entry which is preliminary data.</text>
</comment>
<sequence>MHLALTGHTMAKMDYVVGLQRELLSSQPANKMLSLLACRELMDSREAIPGRVVLLTGRRQRSQVSSQATLLRASCAIEQIVPNFHISVPLNVVRTHQFSTAGAAHPKETLVLGKAYSLPCRVDSFDVVQPSGLPFFQCDAVSGLALAVPAASFASAAGKNDRFWWVSETTSIQVSPHLPITKSKQTTIQHFNGSEALQFVLGARQRAVQARHPSAVFYRPRKKPSSEAARAASIDPGGQRVVTHPPPTRPEYALNMQEYKGKREGRVKRRDDSVLFVGHMNMLAAHRRAHDASGYYCQNKIPEVGTNLENPKYVLEKLRAAIAVIVYLNYKGTPNVNQRLTNITNDVSIAEYWREWAPDFFTAVTAHTKDFVQYATKEMRVYWAVGTGDVAKQVMEILAILARVLDNLKVDTSGFK</sequence>